<evidence type="ECO:0000313" key="2">
    <source>
        <dbReference type="EMBL" id="GAQ91104.1"/>
    </source>
</evidence>
<feature type="compositionally biased region" description="Basic and acidic residues" evidence="1">
    <location>
        <begin position="42"/>
        <end position="67"/>
    </location>
</feature>
<feature type="region of interest" description="Disordered" evidence="1">
    <location>
        <begin position="530"/>
        <end position="553"/>
    </location>
</feature>
<feature type="compositionally biased region" description="Basic and acidic residues" evidence="1">
    <location>
        <begin position="642"/>
        <end position="655"/>
    </location>
</feature>
<dbReference type="Proteomes" id="UP000054558">
    <property type="component" value="Unassembled WGS sequence"/>
</dbReference>
<evidence type="ECO:0000256" key="1">
    <source>
        <dbReference type="SAM" id="MobiDB-lite"/>
    </source>
</evidence>
<organism evidence="2 3">
    <name type="scientific">Klebsormidium nitens</name>
    <name type="common">Green alga</name>
    <name type="synonym">Ulothrix nitens</name>
    <dbReference type="NCBI Taxonomy" id="105231"/>
    <lineage>
        <taxon>Eukaryota</taxon>
        <taxon>Viridiplantae</taxon>
        <taxon>Streptophyta</taxon>
        <taxon>Klebsormidiophyceae</taxon>
        <taxon>Klebsormidiales</taxon>
        <taxon>Klebsormidiaceae</taxon>
        <taxon>Klebsormidium</taxon>
    </lineage>
</organism>
<reference evidence="2 3" key="1">
    <citation type="journal article" date="2014" name="Nat. Commun.">
        <title>Klebsormidium flaccidum genome reveals primary factors for plant terrestrial adaptation.</title>
        <authorList>
            <person name="Hori K."/>
            <person name="Maruyama F."/>
            <person name="Fujisawa T."/>
            <person name="Togashi T."/>
            <person name="Yamamoto N."/>
            <person name="Seo M."/>
            <person name="Sato S."/>
            <person name="Yamada T."/>
            <person name="Mori H."/>
            <person name="Tajima N."/>
            <person name="Moriyama T."/>
            <person name="Ikeuchi M."/>
            <person name="Watanabe M."/>
            <person name="Wada H."/>
            <person name="Kobayashi K."/>
            <person name="Saito M."/>
            <person name="Masuda T."/>
            <person name="Sasaki-Sekimoto Y."/>
            <person name="Mashiguchi K."/>
            <person name="Awai K."/>
            <person name="Shimojima M."/>
            <person name="Masuda S."/>
            <person name="Iwai M."/>
            <person name="Nobusawa T."/>
            <person name="Narise T."/>
            <person name="Kondo S."/>
            <person name="Saito H."/>
            <person name="Sato R."/>
            <person name="Murakawa M."/>
            <person name="Ihara Y."/>
            <person name="Oshima-Yamada Y."/>
            <person name="Ohtaka K."/>
            <person name="Satoh M."/>
            <person name="Sonobe K."/>
            <person name="Ishii M."/>
            <person name="Ohtani R."/>
            <person name="Kanamori-Sato M."/>
            <person name="Honoki R."/>
            <person name="Miyazaki D."/>
            <person name="Mochizuki H."/>
            <person name="Umetsu J."/>
            <person name="Higashi K."/>
            <person name="Shibata D."/>
            <person name="Kamiya Y."/>
            <person name="Sato N."/>
            <person name="Nakamura Y."/>
            <person name="Tabata S."/>
            <person name="Ida S."/>
            <person name="Kurokawa K."/>
            <person name="Ohta H."/>
        </authorList>
    </citation>
    <scope>NUCLEOTIDE SEQUENCE [LARGE SCALE GENOMIC DNA]</scope>
    <source>
        <strain evidence="2 3">NIES-2285</strain>
    </source>
</reference>
<accession>A0A1Y1IJZ0</accession>
<sequence length="711" mass="79356">MGRLMALIQKQARNKKGSGIQSGKSDKRAVLEFQYRRAVKNKEKWAKEKLQSRLSAREKQKKNKEVQDAINAGQKRRQKLNEEEAATVRRQVALGERAAMGRELSKQGKGKKKNNPNQNTGTQDVSHIEMVQGLNRQGKQNSPGQSAKALEPTETARNNPLFESNVHNGQQSATLLAPQQMLGGSVVTSHDNPLFKPGTPDVRSSLRLLKSSQGKRSLRPVATLPDYLEPQPPAARKRRDEARTIDNDIYNSLQEMDLAKIAENEEREVVERLEQLRFARPAIPKLRRRPFFYEVGAAVSSPDENGWDDHAEAKLIETELPMPRKGHPLTDRIYLRERHPRASENLPAPYKSTALPYRPRATKLPVFDTRNLPVPSSIVVPPLRKRRSTWYEDLPPTSNLNVPTLRTRRAGHPVDILPPTTIDVATTPQRTRHELLVKELPPPNYNMTTPLRERRQGLVNNELFPTHNNRSPGPPDDLPSLSGPFVTPLRIRRAEDMLTVASTSSGLLPPIQAREFKNLRGKRGPVNNLAFKKQNNAGPQPDIGPTGAFPQGRITGKLERSLAFKKRNNQRPLLKHGSTMAKKPSSWSPFGSRTKGYTRIETDSGGDGSSKQASGWFKGWSKRGGYPSTPKLDPNKQAPNGRFDKSQHKSSRDSGGDGSSKQASGWFKGWSKRGGYPSTPTLDSNKQAPNGRFDKSQHESSRDSGGDRSSK</sequence>
<evidence type="ECO:0000313" key="3">
    <source>
        <dbReference type="Proteomes" id="UP000054558"/>
    </source>
</evidence>
<feature type="compositionally biased region" description="Basic and acidic residues" evidence="1">
    <location>
        <begin position="692"/>
        <end position="711"/>
    </location>
</feature>
<dbReference type="EMBL" id="DF237677">
    <property type="protein sequence ID" value="GAQ91104.1"/>
    <property type="molecule type" value="Genomic_DNA"/>
</dbReference>
<feature type="compositionally biased region" description="Polar residues" evidence="1">
    <location>
        <begin position="678"/>
        <end position="688"/>
    </location>
</feature>
<feature type="region of interest" description="Disordered" evidence="1">
    <location>
        <begin position="565"/>
        <end position="711"/>
    </location>
</feature>
<dbReference type="AlphaFoldDB" id="A0A1Y1IJZ0"/>
<gene>
    <name evidence="2" type="ORF">KFL_007280030</name>
</gene>
<name>A0A1Y1IJZ0_KLENI</name>
<feature type="region of interest" description="Disordered" evidence="1">
    <location>
        <begin position="42"/>
        <end position="125"/>
    </location>
</feature>
<protein>
    <submittedName>
        <fullName evidence="2">Uncharacterized protein</fullName>
    </submittedName>
</protein>
<proteinExistence type="predicted"/>
<keyword evidence="3" id="KW-1185">Reference proteome</keyword>